<sequence length="142" mass="16508">MLFRYRLMDKYARLMQKLEIVNVEIFRPLVSITATQVEKAQLTRLVHIELEWAVNCRSAESSKHSIGIYKMMQLPLRTSAYTCILLYSSLTSASFVVLIIHCTCPRYLFASSCMILVVLITVNWKSLAYLLKRKYYCLALEL</sequence>
<keyword evidence="3" id="KW-1185">Reference proteome</keyword>
<dbReference type="EMBL" id="JACTNZ010000010">
    <property type="protein sequence ID" value="KAG5528260.1"/>
    <property type="molecule type" value="Genomic_DNA"/>
</dbReference>
<organism evidence="2 3">
    <name type="scientific">Rhododendron griersonianum</name>
    <dbReference type="NCBI Taxonomy" id="479676"/>
    <lineage>
        <taxon>Eukaryota</taxon>
        <taxon>Viridiplantae</taxon>
        <taxon>Streptophyta</taxon>
        <taxon>Embryophyta</taxon>
        <taxon>Tracheophyta</taxon>
        <taxon>Spermatophyta</taxon>
        <taxon>Magnoliopsida</taxon>
        <taxon>eudicotyledons</taxon>
        <taxon>Gunneridae</taxon>
        <taxon>Pentapetalae</taxon>
        <taxon>asterids</taxon>
        <taxon>Ericales</taxon>
        <taxon>Ericaceae</taxon>
        <taxon>Ericoideae</taxon>
        <taxon>Rhodoreae</taxon>
        <taxon>Rhododendron</taxon>
    </lineage>
</organism>
<feature type="transmembrane region" description="Helical" evidence="1">
    <location>
        <begin position="80"/>
        <end position="101"/>
    </location>
</feature>
<evidence type="ECO:0000256" key="1">
    <source>
        <dbReference type="SAM" id="Phobius"/>
    </source>
</evidence>
<keyword evidence="1" id="KW-1133">Transmembrane helix</keyword>
<accession>A0AAV6IK54</accession>
<dbReference type="AlphaFoldDB" id="A0AAV6IK54"/>
<dbReference type="Proteomes" id="UP000823749">
    <property type="component" value="Chromosome 10"/>
</dbReference>
<proteinExistence type="predicted"/>
<evidence type="ECO:0000313" key="2">
    <source>
        <dbReference type="EMBL" id="KAG5528260.1"/>
    </source>
</evidence>
<keyword evidence="1" id="KW-0812">Transmembrane</keyword>
<comment type="caution">
    <text evidence="2">The sequence shown here is derived from an EMBL/GenBank/DDBJ whole genome shotgun (WGS) entry which is preliminary data.</text>
</comment>
<protein>
    <submittedName>
        <fullName evidence="2">Uncharacterized protein</fullName>
    </submittedName>
</protein>
<reference evidence="2" key="1">
    <citation type="submission" date="2020-08" db="EMBL/GenBank/DDBJ databases">
        <title>Plant Genome Project.</title>
        <authorList>
            <person name="Zhang R.-G."/>
        </authorList>
    </citation>
    <scope>NUCLEOTIDE SEQUENCE</scope>
    <source>
        <strain evidence="2">WSP0</strain>
        <tissue evidence="2">Leaf</tissue>
    </source>
</reference>
<evidence type="ECO:0000313" key="3">
    <source>
        <dbReference type="Proteomes" id="UP000823749"/>
    </source>
</evidence>
<keyword evidence="1" id="KW-0472">Membrane</keyword>
<gene>
    <name evidence="2" type="ORF">RHGRI_029062</name>
</gene>
<feature type="transmembrane region" description="Helical" evidence="1">
    <location>
        <begin position="107"/>
        <end position="124"/>
    </location>
</feature>
<name>A0AAV6IK54_9ERIC</name>